<dbReference type="AlphaFoldDB" id="A0A853A5K1"/>
<name>A0A853A5K1_9ACTN</name>
<dbReference type="InterPro" id="IPR011712">
    <property type="entry name" value="Sig_transdc_His_kin_sub3_dim/P"/>
</dbReference>
<evidence type="ECO:0000256" key="3">
    <source>
        <dbReference type="ARBA" id="ARBA00022553"/>
    </source>
</evidence>
<keyword evidence="9" id="KW-0812">Transmembrane</keyword>
<keyword evidence="6 11" id="KW-0418">Kinase</keyword>
<dbReference type="PANTHER" id="PTHR24421:SF10">
    <property type="entry name" value="NITRATE_NITRITE SENSOR PROTEIN NARQ"/>
    <property type="match status" value="1"/>
</dbReference>
<dbReference type="GO" id="GO:0016020">
    <property type="term" value="C:membrane"/>
    <property type="evidence" value="ECO:0007669"/>
    <property type="project" value="InterPro"/>
</dbReference>
<organism evidence="11 12">
    <name type="scientific">Allostreptomyces psammosilenae</name>
    <dbReference type="NCBI Taxonomy" id="1892865"/>
    <lineage>
        <taxon>Bacteria</taxon>
        <taxon>Bacillati</taxon>
        <taxon>Actinomycetota</taxon>
        <taxon>Actinomycetes</taxon>
        <taxon>Kitasatosporales</taxon>
        <taxon>Streptomycetaceae</taxon>
        <taxon>Allostreptomyces</taxon>
    </lineage>
</organism>
<dbReference type="Gene3D" id="3.30.565.10">
    <property type="entry name" value="Histidine kinase-like ATPase, C-terminal domain"/>
    <property type="match status" value="1"/>
</dbReference>
<reference evidence="11 12" key="1">
    <citation type="submission" date="2020-07" db="EMBL/GenBank/DDBJ databases">
        <title>Sequencing the genomes of 1000 actinobacteria strains.</title>
        <authorList>
            <person name="Klenk H.-P."/>
        </authorList>
    </citation>
    <scope>NUCLEOTIDE SEQUENCE [LARGE SCALE GENOMIC DNA]</scope>
    <source>
        <strain evidence="11 12">DSM 42178</strain>
    </source>
</reference>
<dbReference type="Pfam" id="PF07730">
    <property type="entry name" value="HisKA_3"/>
    <property type="match status" value="1"/>
</dbReference>
<accession>A0A853A5K1</accession>
<dbReference type="RefSeq" id="WP_312892598.1">
    <property type="nucleotide sequence ID" value="NZ_JACBZD010000001.1"/>
</dbReference>
<evidence type="ECO:0000256" key="4">
    <source>
        <dbReference type="ARBA" id="ARBA00022679"/>
    </source>
</evidence>
<feature type="transmembrane region" description="Helical" evidence="9">
    <location>
        <begin position="40"/>
        <end position="59"/>
    </location>
</feature>
<comment type="caution">
    <text evidence="11">The sequence shown here is derived from an EMBL/GenBank/DDBJ whole genome shotgun (WGS) entry which is preliminary data.</text>
</comment>
<gene>
    <name evidence="11" type="ORF">FHU37_002751</name>
</gene>
<dbReference type="GO" id="GO:0000155">
    <property type="term" value="F:phosphorelay sensor kinase activity"/>
    <property type="evidence" value="ECO:0007669"/>
    <property type="project" value="InterPro"/>
</dbReference>
<keyword evidence="8" id="KW-0902">Two-component regulatory system</keyword>
<evidence type="ECO:0000256" key="5">
    <source>
        <dbReference type="ARBA" id="ARBA00022741"/>
    </source>
</evidence>
<dbReference type="Proteomes" id="UP000567795">
    <property type="component" value="Unassembled WGS sequence"/>
</dbReference>
<keyword evidence="12" id="KW-1185">Reference proteome</keyword>
<dbReference type="Gene3D" id="1.20.5.1930">
    <property type="match status" value="1"/>
</dbReference>
<dbReference type="InterPro" id="IPR050482">
    <property type="entry name" value="Sensor_HK_TwoCompSys"/>
</dbReference>
<evidence type="ECO:0000313" key="12">
    <source>
        <dbReference type="Proteomes" id="UP000567795"/>
    </source>
</evidence>
<keyword evidence="9" id="KW-1133">Transmembrane helix</keyword>
<protein>
    <recommendedName>
        <fullName evidence="2">histidine kinase</fullName>
        <ecNumber evidence="2">2.7.13.3</ecNumber>
    </recommendedName>
</protein>
<evidence type="ECO:0000259" key="10">
    <source>
        <dbReference type="Pfam" id="PF07730"/>
    </source>
</evidence>
<feature type="transmembrane region" description="Helical" evidence="9">
    <location>
        <begin position="116"/>
        <end position="133"/>
    </location>
</feature>
<evidence type="ECO:0000256" key="6">
    <source>
        <dbReference type="ARBA" id="ARBA00022777"/>
    </source>
</evidence>
<evidence type="ECO:0000256" key="2">
    <source>
        <dbReference type="ARBA" id="ARBA00012438"/>
    </source>
</evidence>
<sequence length="400" mass="41242">MSLTGGNRRTIRAGAVGAAGAGGGVWAVVAVEGPGLPGRLSATVAVAVALWALGCWPWARDRLARPLAGAATLSLLTTLGWSQSTPVEEAGVWKLVEVAALLAVLVPVVRRSPRRSAAVSVGLTAVAVALWTVPLVETGSWLERAGAAALWSLPVLMAAVAGGYPRWAARRARLAVTEARRLQQLELARELHDFVAHDVSAIVVQAQAARFVAESDPDQAAQAVLALERIERAGLSALASMDRTVRALQQADGGPAAPPALRGVDQLPELVERFAAEGRADCRYTAEPGAAEALSREAGAAAYRLVVEALTNVRRHAPDAARVEVAIRRSGTAAVEVSVANDAPSGSRTGPSALLRRRAGHGGTGLAGLREHVTAGGGTLTAGPVDGGWRVVAVFPRTAS</sequence>
<dbReference type="GO" id="GO:0005524">
    <property type="term" value="F:ATP binding"/>
    <property type="evidence" value="ECO:0007669"/>
    <property type="project" value="UniProtKB-KW"/>
</dbReference>
<dbReference type="InterPro" id="IPR036890">
    <property type="entry name" value="HATPase_C_sf"/>
</dbReference>
<dbReference type="GO" id="GO:0046983">
    <property type="term" value="F:protein dimerization activity"/>
    <property type="evidence" value="ECO:0007669"/>
    <property type="project" value="InterPro"/>
</dbReference>
<keyword evidence="4" id="KW-0808">Transferase</keyword>
<dbReference type="EMBL" id="JACBZD010000001">
    <property type="protein sequence ID" value="NYI05808.1"/>
    <property type="molecule type" value="Genomic_DNA"/>
</dbReference>
<evidence type="ECO:0000256" key="9">
    <source>
        <dbReference type="SAM" id="Phobius"/>
    </source>
</evidence>
<proteinExistence type="predicted"/>
<dbReference type="PANTHER" id="PTHR24421">
    <property type="entry name" value="NITRATE/NITRITE SENSOR PROTEIN NARX-RELATED"/>
    <property type="match status" value="1"/>
</dbReference>
<comment type="catalytic activity">
    <reaction evidence="1">
        <text>ATP + protein L-histidine = ADP + protein N-phospho-L-histidine.</text>
        <dbReference type="EC" id="2.7.13.3"/>
    </reaction>
</comment>
<keyword evidence="7" id="KW-0067">ATP-binding</keyword>
<evidence type="ECO:0000313" key="11">
    <source>
        <dbReference type="EMBL" id="NYI05808.1"/>
    </source>
</evidence>
<dbReference type="SUPFAM" id="SSF55874">
    <property type="entry name" value="ATPase domain of HSP90 chaperone/DNA topoisomerase II/histidine kinase"/>
    <property type="match status" value="1"/>
</dbReference>
<keyword evidence="9" id="KW-0472">Membrane</keyword>
<feature type="transmembrane region" description="Helical" evidence="9">
    <location>
        <begin position="90"/>
        <end position="109"/>
    </location>
</feature>
<feature type="transmembrane region" description="Helical" evidence="9">
    <location>
        <begin position="66"/>
        <end position="84"/>
    </location>
</feature>
<evidence type="ECO:0000256" key="8">
    <source>
        <dbReference type="ARBA" id="ARBA00023012"/>
    </source>
</evidence>
<keyword evidence="5" id="KW-0547">Nucleotide-binding</keyword>
<dbReference type="CDD" id="cd16917">
    <property type="entry name" value="HATPase_UhpB-NarQ-NarX-like"/>
    <property type="match status" value="1"/>
</dbReference>
<keyword evidence="3" id="KW-0597">Phosphoprotein</keyword>
<dbReference type="EC" id="2.7.13.3" evidence="2"/>
<feature type="transmembrane region" description="Helical" evidence="9">
    <location>
        <begin position="145"/>
        <end position="164"/>
    </location>
</feature>
<evidence type="ECO:0000256" key="1">
    <source>
        <dbReference type="ARBA" id="ARBA00000085"/>
    </source>
</evidence>
<feature type="domain" description="Signal transduction histidine kinase subgroup 3 dimerisation and phosphoacceptor" evidence="10">
    <location>
        <begin position="186"/>
        <end position="251"/>
    </location>
</feature>
<evidence type="ECO:0000256" key="7">
    <source>
        <dbReference type="ARBA" id="ARBA00022840"/>
    </source>
</evidence>